<dbReference type="GO" id="GO:0004896">
    <property type="term" value="F:cytokine receptor activity"/>
    <property type="evidence" value="ECO:0007669"/>
    <property type="project" value="TreeGrafter"/>
</dbReference>
<evidence type="ECO:0008006" key="5">
    <source>
        <dbReference type="Google" id="ProtNLM"/>
    </source>
</evidence>
<dbReference type="PANTHER" id="PTHR20859">
    <property type="entry name" value="INTERFERON/INTERLEUKIN RECEPTOR"/>
    <property type="match status" value="1"/>
</dbReference>
<dbReference type="Pfam" id="PF01108">
    <property type="entry name" value="Tissue_fac"/>
    <property type="match status" value="1"/>
</dbReference>
<dbReference type="Ensembl" id="ENSVKKT00000013295.1">
    <property type="protein sequence ID" value="ENSVKKP00000012980.1"/>
    <property type="gene ID" value="ENSVKKG00000008990.1"/>
</dbReference>
<evidence type="ECO:0000313" key="3">
    <source>
        <dbReference type="Ensembl" id="ENSVKKP00000012980.1"/>
    </source>
</evidence>
<dbReference type="InterPro" id="IPR015373">
    <property type="entry name" value="Interferon/interleukin_rcp_dom"/>
</dbReference>
<dbReference type="OMA" id="TGQWNQP"/>
<organism evidence="3 4">
    <name type="scientific">Varanus komodoensis</name>
    <name type="common">Komodo dragon</name>
    <dbReference type="NCBI Taxonomy" id="61221"/>
    <lineage>
        <taxon>Eukaryota</taxon>
        <taxon>Metazoa</taxon>
        <taxon>Chordata</taxon>
        <taxon>Craniata</taxon>
        <taxon>Vertebrata</taxon>
        <taxon>Euteleostomi</taxon>
        <taxon>Lepidosauria</taxon>
        <taxon>Squamata</taxon>
        <taxon>Bifurcata</taxon>
        <taxon>Unidentata</taxon>
        <taxon>Episquamata</taxon>
        <taxon>Toxicofera</taxon>
        <taxon>Anguimorpha</taxon>
        <taxon>Paleoanguimorpha</taxon>
        <taxon>Varanoidea</taxon>
        <taxon>Varanidae</taxon>
        <taxon>Varanus</taxon>
    </lineage>
</organism>
<dbReference type="PANTHER" id="PTHR20859:SF90">
    <property type="entry name" value="INTERLEUKIN-10 RECEPTOR SUBUNIT ALPHA"/>
    <property type="match status" value="1"/>
</dbReference>
<evidence type="ECO:0000259" key="2">
    <source>
        <dbReference type="Pfam" id="PF09294"/>
    </source>
</evidence>
<dbReference type="InterPro" id="IPR013783">
    <property type="entry name" value="Ig-like_fold"/>
</dbReference>
<dbReference type="SUPFAM" id="SSF49265">
    <property type="entry name" value="Fibronectin type III"/>
    <property type="match status" value="2"/>
</dbReference>
<dbReference type="AlphaFoldDB" id="A0A8D2JDF0"/>
<sequence length="542" mass="57411">PALAAAAPLCPAVQAEQAGARPRAEARLFQHLLRWAPPAAGPLPSNSLRYDVEYRQYGNGSWTPAPSCTRVACCSCDLSYETRKPAQRYLARVRAVAGQNSPQTLPCLLASPATLHLSNVSLSVSGCTIHVSLQLPASPWDNITYEDSHPWQREYHVHIRTPRPRWPDCPHLAPQSLHVATSLEFDLPALLRGERYCISVEPRVVSRPNPAERTEEQCILIPALPGEAPALAASGVSLLGLMAIGILGLGSGLACAYVKKPTKTPHVLESLLKCSSPWLRSELRPTGVKDVVLWVEAEAVQQLSFVVLKDCSSRIHGLGSSLPPSPLGKSCGVSQWPAEGDGVGDLMDSSSCSTDSGICLQEPSGSLNQLWGGRKPCLDSGGHSGLQEGACAEEQQLQGPCGVQEGLQPMCPPQVQFSGYQKQSGSPLEVLGCSVDPSGTGETAASEPSLATGYLKQASFGAHTSPGGMSSAEDAHDKVDWRTAHMPGSLSPGVLGALEFPVTLQALGFVEQETALPSLHPWLSSTQPGLDLSALALPEPWA</sequence>
<dbReference type="InterPro" id="IPR003961">
    <property type="entry name" value="FN3_dom"/>
</dbReference>
<name>A0A8D2JDF0_VARKO</name>
<feature type="domain" description="Fibronectin type-III" evidence="1">
    <location>
        <begin position="23"/>
        <end position="102"/>
    </location>
</feature>
<dbReference type="Gene3D" id="2.60.40.10">
    <property type="entry name" value="Immunoglobulins"/>
    <property type="match status" value="2"/>
</dbReference>
<evidence type="ECO:0000259" key="1">
    <source>
        <dbReference type="Pfam" id="PF01108"/>
    </source>
</evidence>
<reference evidence="3" key="1">
    <citation type="submission" date="2025-08" db="UniProtKB">
        <authorList>
            <consortium name="Ensembl"/>
        </authorList>
    </citation>
    <scope>IDENTIFICATION</scope>
</reference>
<evidence type="ECO:0000313" key="4">
    <source>
        <dbReference type="Proteomes" id="UP000694545"/>
    </source>
</evidence>
<accession>A0A8D2JDF0</accession>
<dbReference type="InterPro" id="IPR050650">
    <property type="entry name" value="Type-II_Cytokine-TF_Rcpt"/>
</dbReference>
<protein>
    <recommendedName>
        <fullName evidence="5">I10R1 protein</fullName>
    </recommendedName>
</protein>
<dbReference type="Proteomes" id="UP000694545">
    <property type="component" value="Unplaced"/>
</dbReference>
<feature type="domain" description="Interferon/interleukin receptor" evidence="2">
    <location>
        <begin position="120"/>
        <end position="220"/>
    </location>
</feature>
<proteinExistence type="predicted"/>
<dbReference type="Pfam" id="PF09294">
    <property type="entry name" value="Interfer-bind"/>
    <property type="match status" value="1"/>
</dbReference>
<reference evidence="3" key="2">
    <citation type="submission" date="2025-09" db="UniProtKB">
        <authorList>
            <consortium name="Ensembl"/>
        </authorList>
    </citation>
    <scope>IDENTIFICATION</scope>
</reference>
<keyword evidence="4" id="KW-1185">Reference proteome</keyword>
<dbReference type="GO" id="GO:0005886">
    <property type="term" value="C:plasma membrane"/>
    <property type="evidence" value="ECO:0007669"/>
    <property type="project" value="TreeGrafter"/>
</dbReference>
<dbReference type="InterPro" id="IPR036116">
    <property type="entry name" value="FN3_sf"/>
</dbReference>